<keyword evidence="2" id="KW-0479">Metal-binding</keyword>
<name>A0A9P0GR03_9CUCU</name>
<dbReference type="GO" id="GO:0005634">
    <property type="term" value="C:nucleus"/>
    <property type="evidence" value="ECO:0007669"/>
    <property type="project" value="UniProtKB-SubCell"/>
</dbReference>
<evidence type="ECO:0000313" key="10">
    <source>
        <dbReference type="EMBL" id="CAH1129752.1"/>
    </source>
</evidence>
<evidence type="ECO:0000256" key="3">
    <source>
        <dbReference type="ARBA" id="ARBA00022737"/>
    </source>
</evidence>
<dbReference type="GO" id="GO:0008270">
    <property type="term" value="F:zinc ion binding"/>
    <property type="evidence" value="ECO:0007669"/>
    <property type="project" value="UniProtKB-KW"/>
</dbReference>
<dbReference type="EMBL" id="OU892280">
    <property type="protein sequence ID" value="CAH1129752.1"/>
    <property type="molecule type" value="Genomic_DNA"/>
</dbReference>
<evidence type="ECO:0000256" key="8">
    <source>
        <dbReference type="PROSITE-ProRule" id="PRU00042"/>
    </source>
</evidence>
<evidence type="ECO:0000259" key="9">
    <source>
        <dbReference type="PROSITE" id="PS50157"/>
    </source>
</evidence>
<evidence type="ECO:0000313" key="11">
    <source>
        <dbReference type="Proteomes" id="UP001152799"/>
    </source>
</evidence>
<keyword evidence="7" id="KW-0539">Nucleus</keyword>
<dbReference type="PANTHER" id="PTHR24379">
    <property type="entry name" value="KRAB AND ZINC FINGER DOMAIN-CONTAINING"/>
    <property type="match status" value="1"/>
</dbReference>
<evidence type="ECO:0000256" key="2">
    <source>
        <dbReference type="ARBA" id="ARBA00022723"/>
    </source>
</evidence>
<proteinExistence type="predicted"/>
<keyword evidence="4 8" id="KW-0863">Zinc-finger</keyword>
<keyword evidence="3" id="KW-0677">Repeat</keyword>
<dbReference type="Proteomes" id="UP001152799">
    <property type="component" value="Chromosome 4"/>
</dbReference>
<dbReference type="OrthoDB" id="1405595at2759"/>
<accession>A0A9P0GR03</accession>
<keyword evidence="11" id="KW-1185">Reference proteome</keyword>
<feature type="domain" description="C2H2-type" evidence="9">
    <location>
        <begin position="577"/>
        <end position="605"/>
    </location>
</feature>
<evidence type="ECO:0000256" key="4">
    <source>
        <dbReference type="ARBA" id="ARBA00022771"/>
    </source>
</evidence>
<reference evidence="10" key="1">
    <citation type="submission" date="2022-01" db="EMBL/GenBank/DDBJ databases">
        <authorList>
            <person name="King R."/>
        </authorList>
    </citation>
    <scope>NUCLEOTIDE SEQUENCE</scope>
</reference>
<dbReference type="AlphaFoldDB" id="A0A9P0GR03"/>
<evidence type="ECO:0000256" key="7">
    <source>
        <dbReference type="ARBA" id="ARBA00023242"/>
    </source>
</evidence>
<dbReference type="GO" id="GO:0003677">
    <property type="term" value="F:DNA binding"/>
    <property type="evidence" value="ECO:0007669"/>
    <property type="project" value="UniProtKB-KW"/>
</dbReference>
<feature type="domain" description="C2H2-type" evidence="9">
    <location>
        <begin position="676"/>
        <end position="703"/>
    </location>
</feature>
<dbReference type="Pfam" id="PF00096">
    <property type="entry name" value="zf-C2H2"/>
    <property type="match status" value="3"/>
</dbReference>
<dbReference type="Gene3D" id="3.30.160.60">
    <property type="entry name" value="Classic Zinc Finger"/>
    <property type="match status" value="3"/>
</dbReference>
<organism evidence="10 11">
    <name type="scientific">Ceutorhynchus assimilis</name>
    <name type="common">cabbage seed weevil</name>
    <dbReference type="NCBI Taxonomy" id="467358"/>
    <lineage>
        <taxon>Eukaryota</taxon>
        <taxon>Metazoa</taxon>
        <taxon>Ecdysozoa</taxon>
        <taxon>Arthropoda</taxon>
        <taxon>Hexapoda</taxon>
        <taxon>Insecta</taxon>
        <taxon>Pterygota</taxon>
        <taxon>Neoptera</taxon>
        <taxon>Endopterygota</taxon>
        <taxon>Coleoptera</taxon>
        <taxon>Polyphaga</taxon>
        <taxon>Cucujiformia</taxon>
        <taxon>Curculionidae</taxon>
        <taxon>Ceutorhynchinae</taxon>
        <taxon>Ceutorhynchus</taxon>
    </lineage>
</organism>
<dbReference type="PROSITE" id="PS50157">
    <property type="entry name" value="ZINC_FINGER_C2H2_2"/>
    <property type="match status" value="5"/>
</dbReference>
<dbReference type="InterPro" id="IPR036236">
    <property type="entry name" value="Znf_C2H2_sf"/>
</dbReference>
<evidence type="ECO:0000256" key="1">
    <source>
        <dbReference type="ARBA" id="ARBA00004123"/>
    </source>
</evidence>
<dbReference type="FunFam" id="3.30.160.60:FF:000045">
    <property type="entry name" value="ZFP69 zinc finger protein B"/>
    <property type="match status" value="1"/>
</dbReference>
<dbReference type="PROSITE" id="PS00028">
    <property type="entry name" value="ZINC_FINGER_C2H2_1"/>
    <property type="match status" value="5"/>
</dbReference>
<dbReference type="InterPro" id="IPR013087">
    <property type="entry name" value="Znf_C2H2_type"/>
</dbReference>
<dbReference type="SUPFAM" id="SSF57667">
    <property type="entry name" value="beta-beta-alpha zinc fingers"/>
    <property type="match status" value="1"/>
</dbReference>
<sequence>MEFSIEEPNSDIFKTEYLETIPVHYVMGTDEAEEVEYVYNDDIGIPDGYQEITNIILEDGTTAMIINGALITDDGQSLIIQDEVDFNECSASFELQNELQNQFFQIMVPEDIQDTTQNVITYVKEETAIESEPNNQIFYIQQENNILEPMPEQYEIAENPNEFTQFIQLADDEVIVDENGQVVDLQELMKKYQVNGDFECTVEADGSFSFSTTTDTKKRKISEIKGKNIATGEVISISEHLKKFKKGRNFASNNNRKTMRCDATRNKTSIKDLKKLINKKIPIGQTDKGKNLVAKITNIIKKHPAKSPINTQSIISAKKKSQSLEPAAVETEPVITETDLTVAETEPALFQTEPVTSESAVEIDLPAVKTTSIRTEPVTPSELTETETTFVDKSEHQPNLKVIVQKKKIKREAFEVISKVLGGLMDMDSGVKMLKNKTLIVTMVEKVFNQETKKYSKNVSYCAGHMIKEEKLDSSLGKFMVNWKFMLDSNSSEIILGQNQVGSDNKKNLSGTDESFANLTIEITQNAAGKKNTRVTINPPSMFQCKTCGLSYRTSALLKIHSMQQHSDPPPNFGSGLECKTCLIKFTSLAEAEKHTRLTHSQDKSLGVYECVDCKQRFKNPPQIRKHMESHFMPSFCSICQIRFKDMATLKRHTMYKHTKTPEIESKENSNRNNKFTCNICGKFFSRNSNLLRHIEIHKGVGANYQCAICYCSYHFVSSLTRHIISTHVEKKPTLEAPLTNLELPNDIIEEQIEGFDFLQNDQMVQMIPLENISEDALEQVLQDVPTGPELVEEMGPI</sequence>
<feature type="domain" description="C2H2-type" evidence="9">
    <location>
        <begin position="609"/>
        <end position="631"/>
    </location>
</feature>
<dbReference type="SMART" id="SM00355">
    <property type="entry name" value="ZnF_C2H2"/>
    <property type="match status" value="6"/>
</dbReference>
<protein>
    <recommendedName>
        <fullName evidence="9">C2H2-type domain-containing protein</fullName>
    </recommendedName>
</protein>
<evidence type="ECO:0000256" key="6">
    <source>
        <dbReference type="ARBA" id="ARBA00023125"/>
    </source>
</evidence>
<keyword evidence="5" id="KW-0862">Zinc</keyword>
<dbReference type="PANTHER" id="PTHR24379:SF121">
    <property type="entry name" value="C2H2-TYPE DOMAIN-CONTAINING PROTEIN"/>
    <property type="match status" value="1"/>
</dbReference>
<feature type="domain" description="C2H2-type" evidence="9">
    <location>
        <begin position="543"/>
        <end position="571"/>
    </location>
</feature>
<comment type="subcellular location">
    <subcellularLocation>
        <location evidence="1">Nucleus</location>
    </subcellularLocation>
</comment>
<dbReference type="Pfam" id="PF12874">
    <property type="entry name" value="zf-met"/>
    <property type="match status" value="1"/>
</dbReference>
<keyword evidence="6" id="KW-0238">DNA-binding</keyword>
<evidence type="ECO:0000256" key="5">
    <source>
        <dbReference type="ARBA" id="ARBA00022833"/>
    </source>
</evidence>
<gene>
    <name evidence="10" type="ORF">CEUTPL_LOCUS8420</name>
</gene>
<feature type="domain" description="C2H2-type" evidence="9">
    <location>
        <begin position="705"/>
        <end position="733"/>
    </location>
</feature>